<comment type="subcellular location">
    <subcellularLocation>
        <location evidence="1">Cytoplasm</location>
    </subcellularLocation>
</comment>
<reference evidence="8 9" key="1">
    <citation type="submission" date="2020-02" db="EMBL/GenBank/DDBJ databases">
        <title>Draft genome sequence of Haematococcus lacustris strain NIES-144.</title>
        <authorList>
            <person name="Morimoto D."/>
            <person name="Nakagawa S."/>
            <person name="Yoshida T."/>
            <person name="Sawayama S."/>
        </authorList>
    </citation>
    <scope>NUCLEOTIDE SEQUENCE [LARGE SCALE GENOMIC DNA]</scope>
    <source>
        <strain evidence="8 9">NIES-144</strain>
    </source>
</reference>
<dbReference type="GO" id="GO:0005737">
    <property type="term" value="C:cytoplasm"/>
    <property type="evidence" value="ECO:0007669"/>
    <property type="project" value="UniProtKB-SubCell"/>
</dbReference>
<keyword evidence="5" id="KW-0862">Zinc</keyword>
<dbReference type="Pfam" id="PF13445">
    <property type="entry name" value="zf-RING_UBOX"/>
    <property type="match status" value="1"/>
</dbReference>
<dbReference type="InterPro" id="IPR037683">
    <property type="entry name" value="Rmd5_dRing"/>
</dbReference>
<evidence type="ECO:0000256" key="6">
    <source>
        <dbReference type="PROSITE-ProRule" id="PRU01215"/>
    </source>
</evidence>
<dbReference type="InterPro" id="IPR001841">
    <property type="entry name" value="Znf_RING"/>
</dbReference>
<dbReference type="GO" id="GO:0061630">
    <property type="term" value="F:ubiquitin protein ligase activity"/>
    <property type="evidence" value="ECO:0007669"/>
    <property type="project" value="InterPro"/>
</dbReference>
<organism evidence="8 9">
    <name type="scientific">Haematococcus lacustris</name>
    <name type="common">Green alga</name>
    <name type="synonym">Haematococcus pluvialis</name>
    <dbReference type="NCBI Taxonomy" id="44745"/>
    <lineage>
        <taxon>Eukaryota</taxon>
        <taxon>Viridiplantae</taxon>
        <taxon>Chlorophyta</taxon>
        <taxon>core chlorophytes</taxon>
        <taxon>Chlorophyceae</taxon>
        <taxon>CS clade</taxon>
        <taxon>Chlamydomonadales</taxon>
        <taxon>Haematococcaceae</taxon>
        <taxon>Haematococcus</taxon>
    </lineage>
</organism>
<dbReference type="CDD" id="cd16652">
    <property type="entry name" value="dRING_Rmd5p-like"/>
    <property type="match status" value="1"/>
</dbReference>
<dbReference type="InterPro" id="IPR027370">
    <property type="entry name" value="Znf-RING_euk"/>
</dbReference>
<protein>
    <recommendedName>
        <fullName evidence="7">RING-Gid-type domain-containing protein</fullName>
    </recommendedName>
</protein>
<feature type="zinc finger region" description="RING-Gid-type" evidence="6">
    <location>
        <begin position="32"/>
        <end position="75"/>
    </location>
</feature>
<keyword evidence="3" id="KW-0479">Metal-binding</keyword>
<evidence type="ECO:0000256" key="1">
    <source>
        <dbReference type="ARBA" id="ARBA00004496"/>
    </source>
</evidence>
<feature type="non-terminal residue" evidence="8">
    <location>
        <position position="1"/>
    </location>
</feature>
<dbReference type="AlphaFoldDB" id="A0A6A0AFA6"/>
<feature type="domain" description="RING-Gid-type" evidence="7">
    <location>
        <begin position="32"/>
        <end position="75"/>
    </location>
</feature>
<name>A0A6A0AFA6_HAELA</name>
<dbReference type="FunFam" id="3.30.40.10:FF:000143">
    <property type="entry name" value="Regulator of gluconeogenesis Rmd5"/>
    <property type="match status" value="1"/>
</dbReference>
<dbReference type="PROSITE" id="PS51867">
    <property type="entry name" value="ZF_RING_GID"/>
    <property type="match status" value="1"/>
</dbReference>
<comment type="caution">
    <text evidence="8">The sequence shown here is derived from an EMBL/GenBank/DDBJ whole genome shotgun (WGS) entry which is preliminary data.</text>
</comment>
<sequence>MEKGKQDLRTVDQLPVELGLGTEFVFHPIFACPVSRDQATPDNPPMLLPCNHVLCQQSVLKIAKSRTRVFKCPYCPVEAQADNLRPLTFPDII</sequence>
<dbReference type="GO" id="GO:0043161">
    <property type="term" value="P:proteasome-mediated ubiquitin-dependent protein catabolic process"/>
    <property type="evidence" value="ECO:0007669"/>
    <property type="project" value="InterPro"/>
</dbReference>
<keyword evidence="9" id="KW-1185">Reference proteome</keyword>
<dbReference type="GO" id="GO:0008270">
    <property type="term" value="F:zinc ion binding"/>
    <property type="evidence" value="ECO:0007669"/>
    <property type="project" value="UniProtKB-KW"/>
</dbReference>
<evidence type="ECO:0000313" key="9">
    <source>
        <dbReference type="Proteomes" id="UP000485058"/>
    </source>
</evidence>
<dbReference type="EMBL" id="BLLF01005537">
    <property type="protein sequence ID" value="GFH31328.1"/>
    <property type="molecule type" value="Genomic_DNA"/>
</dbReference>
<evidence type="ECO:0000256" key="2">
    <source>
        <dbReference type="ARBA" id="ARBA00022490"/>
    </source>
</evidence>
<dbReference type="GO" id="GO:0034657">
    <property type="term" value="C:GID complex"/>
    <property type="evidence" value="ECO:0007669"/>
    <property type="project" value="TreeGrafter"/>
</dbReference>
<evidence type="ECO:0000256" key="3">
    <source>
        <dbReference type="ARBA" id="ARBA00022723"/>
    </source>
</evidence>
<evidence type="ECO:0000259" key="7">
    <source>
        <dbReference type="PROSITE" id="PS51867"/>
    </source>
</evidence>
<dbReference type="SUPFAM" id="SSF57850">
    <property type="entry name" value="RING/U-box"/>
    <property type="match status" value="1"/>
</dbReference>
<gene>
    <name evidence="8" type="ORF">HaLaN_30347</name>
</gene>
<proteinExistence type="predicted"/>
<dbReference type="GO" id="GO:0005634">
    <property type="term" value="C:nucleus"/>
    <property type="evidence" value="ECO:0007669"/>
    <property type="project" value="TreeGrafter"/>
</dbReference>
<evidence type="ECO:0000313" key="8">
    <source>
        <dbReference type="EMBL" id="GFH31328.1"/>
    </source>
</evidence>
<dbReference type="Gene3D" id="3.30.40.10">
    <property type="entry name" value="Zinc/RING finger domain, C3HC4 (zinc finger)"/>
    <property type="match status" value="1"/>
</dbReference>
<feature type="non-terminal residue" evidence="8">
    <location>
        <position position="93"/>
    </location>
</feature>
<dbReference type="InterPro" id="IPR013083">
    <property type="entry name" value="Znf_RING/FYVE/PHD"/>
</dbReference>
<keyword evidence="2" id="KW-0963">Cytoplasm</keyword>
<accession>A0A6A0AFA6</accession>
<dbReference type="InterPro" id="IPR045098">
    <property type="entry name" value="Fyv10_fam"/>
</dbReference>
<dbReference type="Proteomes" id="UP000485058">
    <property type="component" value="Unassembled WGS sequence"/>
</dbReference>
<evidence type="ECO:0000256" key="4">
    <source>
        <dbReference type="ARBA" id="ARBA00022771"/>
    </source>
</evidence>
<evidence type="ECO:0000256" key="5">
    <source>
        <dbReference type="ARBA" id="ARBA00022833"/>
    </source>
</evidence>
<dbReference type="SMART" id="SM00184">
    <property type="entry name" value="RING"/>
    <property type="match status" value="1"/>
</dbReference>
<dbReference type="PANTHER" id="PTHR12170">
    <property type="entry name" value="MACROPHAGE ERYTHROBLAST ATTACHER-RELATED"/>
    <property type="match status" value="1"/>
</dbReference>
<dbReference type="PANTHER" id="PTHR12170:SF3">
    <property type="entry name" value="GH10162P"/>
    <property type="match status" value="1"/>
</dbReference>
<keyword evidence="4 6" id="KW-0863">Zinc-finger</keyword>
<dbReference type="InterPro" id="IPR044063">
    <property type="entry name" value="ZF_RING_GID"/>
</dbReference>